<comment type="cofactor">
    <cofactor evidence="1">
        <name>Mg(2+)</name>
        <dbReference type="ChEBI" id="CHEBI:18420"/>
    </cofactor>
    <text evidence="1">Binds 2 magnesium ions per subunit.</text>
</comment>
<organism evidence="2 3">
    <name type="scientific">Pedosphaera parvula (strain Ellin514)</name>
    <dbReference type="NCBI Taxonomy" id="320771"/>
    <lineage>
        <taxon>Bacteria</taxon>
        <taxon>Pseudomonadati</taxon>
        <taxon>Verrucomicrobiota</taxon>
        <taxon>Pedosphaerae</taxon>
        <taxon>Pedosphaerales</taxon>
        <taxon>Pedosphaeraceae</taxon>
        <taxon>Pedosphaera</taxon>
    </lineage>
</organism>
<dbReference type="Pfam" id="PF03747">
    <property type="entry name" value="ADP_ribosyl_GH"/>
    <property type="match status" value="1"/>
</dbReference>
<feature type="binding site" evidence="1">
    <location>
        <position position="57"/>
    </location>
    <ligand>
        <name>Mg(2+)</name>
        <dbReference type="ChEBI" id="CHEBI:18420"/>
        <label>1</label>
    </ligand>
</feature>
<dbReference type="PANTHER" id="PTHR16222">
    <property type="entry name" value="ADP-RIBOSYLGLYCOHYDROLASE"/>
    <property type="match status" value="1"/>
</dbReference>
<gene>
    <name evidence="2" type="ORF">Cflav_PD4712</name>
</gene>
<dbReference type="InterPro" id="IPR036705">
    <property type="entry name" value="Ribosyl_crysJ1_sf"/>
</dbReference>
<dbReference type="Gene3D" id="1.10.4080.10">
    <property type="entry name" value="ADP-ribosylation/Crystallin J1"/>
    <property type="match status" value="1"/>
</dbReference>
<evidence type="ECO:0000256" key="1">
    <source>
        <dbReference type="PIRSR" id="PIRSR605502-1"/>
    </source>
</evidence>
<name>B9XEF8_PEDPL</name>
<keyword evidence="3" id="KW-1185">Reference proteome</keyword>
<feature type="binding site" evidence="1">
    <location>
        <position position="55"/>
    </location>
    <ligand>
        <name>Mg(2+)</name>
        <dbReference type="ChEBI" id="CHEBI:18420"/>
        <label>1</label>
    </ligand>
</feature>
<dbReference type="InterPro" id="IPR050792">
    <property type="entry name" value="ADP-ribosylglycohydrolase"/>
</dbReference>
<dbReference type="RefSeq" id="WP_007414206.1">
    <property type="nucleotide sequence ID" value="NZ_ABOX02000008.1"/>
</dbReference>
<dbReference type="InterPro" id="IPR005502">
    <property type="entry name" value="Ribosyl_crysJ1"/>
</dbReference>
<comment type="caution">
    <text evidence="2">The sequence shown here is derived from an EMBL/GenBank/DDBJ whole genome shotgun (WGS) entry which is preliminary data.</text>
</comment>
<dbReference type="STRING" id="320771.Cflav_PD4712"/>
<feature type="binding site" evidence="1">
    <location>
        <position position="269"/>
    </location>
    <ligand>
        <name>Mg(2+)</name>
        <dbReference type="ChEBI" id="CHEBI:18420"/>
        <label>1</label>
    </ligand>
</feature>
<feature type="binding site" evidence="1">
    <location>
        <position position="271"/>
    </location>
    <ligand>
        <name>Mg(2+)</name>
        <dbReference type="ChEBI" id="CHEBI:18420"/>
        <label>1</label>
    </ligand>
</feature>
<protein>
    <submittedName>
        <fullName evidence="2">ADP-ribosylation/Crystallin J1</fullName>
    </submittedName>
</protein>
<dbReference type="AlphaFoldDB" id="B9XEF8"/>
<sequence>MTAIPNRSSPLERALISLDGLSVGDAFGEMLSTRAKAARRIVASKQLPPPGWWHTDDTQMAMAIVEELKAAQTIDPARLGERFAARYDRDPERGYGKGARMVLRAIFEGTNWQVANKKAFSCEGSKGNGGAMRVAPLGAYFADDLPRLVHEARQSCVPTHSHPEGIAGAIAVAVAAGVTWQNRLRPLEEARQLIWKTVLELTPAGETHDALVHASDLPPVTSVEKAAQHLGSGFLVTAPDTVPFAIWCAARHLDNFSEALISTLEGDGDCDTNCAIVGGIVSLYTGREGIPAEWLTSRERLNLE</sequence>
<dbReference type="OrthoDB" id="9798107at2"/>
<dbReference type="Proteomes" id="UP000003688">
    <property type="component" value="Unassembled WGS sequence"/>
</dbReference>
<keyword evidence="1" id="KW-0479">Metal-binding</keyword>
<dbReference type="GO" id="GO:0046872">
    <property type="term" value="F:metal ion binding"/>
    <property type="evidence" value="ECO:0007669"/>
    <property type="project" value="UniProtKB-KW"/>
</dbReference>
<feature type="binding site" evidence="1">
    <location>
        <position position="56"/>
    </location>
    <ligand>
        <name>Mg(2+)</name>
        <dbReference type="ChEBI" id="CHEBI:18420"/>
        <label>1</label>
    </ligand>
</feature>
<dbReference type="EMBL" id="ABOX02000008">
    <property type="protein sequence ID" value="EEF61672.1"/>
    <property type="molecule type" value="Genomic_DNA"/>
</dbReference>
<dbReference type="PANTHER" id="PTHR16222:SF12">
    <property type="entry name" value="ADP-RIBOSYLGLYCOHYDROLASE-RELATED"/>
    <property type="match status" value="1"/>
</dbReference>
<evidence type="ECO:0000313" key="2">
    <source>
        <dbReference type="EMBL" id="EEF61672.1"/>
    </source>
</evidence>
<evidence type="ECO:0000313" key="3">
    <source>
        <dbReference type="Proteomes" id="UP000003688"/>
    </source>
</evidence>
<dbReference type="SUPFAM" id="SSF101478">
    <property type="entry name" value="ADP-ribosylglycohydrolase"/>
    <property type="match status" value="1"/>
</dbReference>
<proteinExistence type="predicted"/>
<keyword evidence="1" id="KW-0460">Magnesium</keyword>
<feature type="binding site" evidence="1">
    <location>
        <position position="272"/>
    </location>
    <ligand>
        <name>Mg(2+)</name>
        <dbReference type="ChEBI" id="CHEBI:18420"/>
        <label>1</label>
    </ligand>
</feature>
<reference evidence="2 3" key="1">
    <citation type="journal article" date="2011" name="J. Bacteriol.">
        <title>Genome sequence of 'Pedosphaera parvula' Ellin514, an aerobic Verrucomicrobial isolate from pasture soil.</title>
        <authorList>
            <person name="Kant R."/>
            <person name="van Passel M.W."/>
            <person name="Sangwan P."/>
            <person name="Palva A."/>
            <person name="Lucas S."/>
            <person name="Copeland A."/>
            <person name="Lapidus A."/>
            <person name="Glavina Del Rio T."/>
            <person name="Dalin E."/>
            <person name="Tice H."/>
            <person name="Bruce D."/>
            <person name="Goodwin L."/>
            <person name="Pitluck S."/>
            <person name="Chertkov O."/>
            <person name="Larimer F.W."/>
            <person name="Land M.L."/>
            <person name="Hauser L."/>
            <person name="Brettin T.S."/>
            <person name="Detter J.C."/>
            <person name="Han S."/>
            <person name="de Vos W.M."/>
            <person name="Janssen P.H."/>
            <person name="Smidt H."/>
        </authorList>
    </citation>
    <scope>NUCLEOTIDE SEQUENCE [LARGE SCALE GENOMIC DNA]</scope>
    <source>
        <strain evidence="2 3">Ellin514</strain>
    </source>
</reference>
<accession>B9XEF8</accession>